<evidence type="ECO:0000313" key="3">
    <source>
        <dbReference type="Proteomes" id="UP001357485"/>
    </source>
</evidence>
<feature type="compositionally biased region" description="Basic and acidic residues" evidence="1">
    <location>
        <begin position="129"/>
        <end position="142"/>
    </location>
</feature>
<reference evidence="2 3" key="1">
    <citation type="submission" date="2023-08" db="EMBL/GenBank/DDBJ databases">
        <title>Black Yeasts Isolated from many extreme environments.</title>
        <authorList>
            <person name="Coleine C."/>
            <person name="Stajich J.E."/>
            <person name="Selbmann L."/>
        </authorList>
    </citation>
    <scope>NUCLEOTIDE SEQUENCE [LARGE SCALE GENOMIC DNA]</scope>
    <source>
        <strain evidence="2 3">CCFEE 536</strain>
    </source>
</reference>
<proteinExistence type="predicted"/>
<organism evidence="2 3">
    <name type="scientific">Cryomyces antarcticus</name>
    <dbReference type="NCBI Taxonomy" id="329879"/>
    <lineage>
        <taxon>Eukaryota</taxon>
        <taxon>Fungi</taxon>
        <taxon>Dikarya</taxon>
        <taxon>Ascomycota</taxon>
        <taxon>Pezizomycotina</taxon>
        <taxon>Dothideomycetes</taxon>
        <taxon>Dothideomycetes incertae sedis</taxon>
        <taxon>Cryomyces</taxon>
    </lineage>
</organism>
<name>A0ABR0LJM8_9PEZI</name>
<evidence type="ECO:0000313" key="2">
    <source>
        <dbReference type="EMBL" id="KAK5187824.1"/>
    </source>
</evidence>
<feature type="compositionally biased region" description="Polar residues" evidence="1">
    <location>
        <begin position="203"/>
        <end position="222"/>
    </location>
</feature>
<dbReference type="EMBL" id="JAVRRA010018900">
    <property type="protein sequence ID" value="KAK5187824.1"/>
    <property type="molecule type" value="Genomic_DNA"/>
</dbReference>
<feature type="non-terminal residue" evidence="2">
    <location>
        <position position="222"/>
    </location>
</feature>
<comment type="caution">
    <text evidence="2">The sequence shown here is derived from an EMBL/GenBank/DDBJ whole genome shotgun (WGS) entry which is preliminary data.</text>
</comment>
<dbReference type="Proteomes" id="UP001357485">
    <property type="component" value="Unassembled WGS sequence"/>
</dbReference>
<evidence type="ECO:0000256" key="1">
    <source>
        <dbReference type="SAM" id="MobiDB-lite"/>
    </source>
</evidence>
<accession>A0ABR0LJM8</accession>
<keyword evidence="3" id="KW-1185">Reference proteome</keyword>
<sequence length="222" mass="22649">SGKGSKSAKAPATTTHNEGLHQTLGNTTGGNVARPKANATTTKPADQKLLSTDEKGGKAQAPAALAASRVQQSAPSATPKQTPTQSRNKSLNTVSDSRLKNELSPSKPNTRPQVPSPLGAARPMNSSDSKSDGPARGTEKNVKTPSASKPDSLTKDAAGGARQPGGKAIAANPTNGIKRRRASESDDEEAVSPRKVAKLVAYPSSTPVHAAETNSTTGRASS</sequence>
<feature type="compositionally biased region" description="Polar residues" evidence="1">
    <location>
        <begin position="69"/>
        <end position="96"/>
    </location>
</feature>
<feature type="region of interest" description="Disordered" evidence="1">
    <location>
        <begin position="1"/>
        <end position="222"/>
    </location>
</feature>
<protein>
    <submittedName>
        <fullName evidence="2">Uncharacterized protein</fullName>
    </submittedName>
</protein>
<gene>
    <name evidence="2" type="ORF">LTR16_009493</name>
</gene>
<feature type="compositionally biased region" description="Polar residues" evidence="1">
    <location>
        <begin position="103"/>
        <end position="113"/>
    </location>
</feature>
<feature type="non-terminal residue" evidence="2">
    <location>
        <position position="1"/>
    </location>
</feature>